<reference evidence="2" key="1">
    <citation type="journal article" date="2014" name="Int. J. Syst. Evol. Microbiol.">
        <title>Complete genome sequence of Corynebacterium casei LMG S-19264T (=DSM 44701T), isolated from a smear-ripened cheese.</title>
        <authorList>
            <consortium name="US DOE Joint Genome Institute (JGI-PGF)"/>
            <person name="Walter F."/>
            <person name="Albersmeier A."/>
            <person name="Kalinowski J."/>
            <person name="Ruckert C."/>
        </authorList>
    </citation>
    <scope>NUCLEOTIDE SEQUENCE</scope>
    <source>
        <strain evidence="2">CGMCC 1.12987</strain>
    </source>
</reference>
<protein>
    <submittedName>
        <fullName evidence="2">Uncharacterized protein</fullName>
    </submittedName>
</protein>
<evidence type="ECO:0000313" key="2">
    <source>
        <dbReference type="EMBL" id="GGG03904.1"/>
    </source>
</evidence>
<accession>A0A917D1B6</accession>
<keyword evidence="1" id="KW-0472">Membrane</keyword>
<feature type="transmembrane region" description="Helical" evidence="1">
    <location>
        <begin position="7"/>
        <end position="31"/>
    </location>
</feature>
<keyword evidence="1" id="KW-0812">Transmembrane</keyword>
<name>A0A917D1B6_9BACL</name>
<dbReference type="AlphaFoldDB" id="A0A917D1B6"/>
<evidence type="ECO:0000313" key="3">
    <source>
        <dbReference type="Proteomes" id="UP000644756"/>
    </source>
</evidence>
<sequence>MKIKKRFFILFLVSFSLTVFIILVWIGFNWLKNITEPFQSFSVTINNNSDYNIESVEVGIIKGTSKDIYTEPIKSGETVKIKPKLSLNGEGAIYIKYIDSRGGTREKTVCGYTEYLSGYSKVTISNVKATVEEKCM</sequence>
<dbReference type="EMBL" id="BMGR01000006">
    <property type="protein sequence ID" value="GGG03904.1"/>
    <property type="molecule type" value="Genomic_DNA"/>
</dbReference>
<proteinExistence type="predicted"/>
<keyword evidence="3" id="KW-1185">Reference proteome</keyword>
<reference evidence="2" key="2">
    <citation type="submission" date="2020-09" db="EMBL/GenBank/DDBJ databases">
        <authorList>
            <person name="Sun Q."/>
            <person name="Zhou Y."/>
        </authorList>
    </citation>
    <scope>NUCLEOTIDE SEQUENCE</scope>
    <source>
        <strain evidence="2">CGMCC 1.12987</strain>
    </source>
</reference>
<organism evidence="2 3">
    <name type="scientific">Paenibacillus abyssi</name>
    <dbReference type="NCBI Taxonomy" id="1340531"/>
    <lineage>
        <taxon>Bacteria</taxon>
        <taxon>Bacillati</taxon>
        <taxon>Bacillota</taxon>
        <taxon>Bacilli</taxon>
        <taxon>Bacillales</taxon>
        <taxon>Paenibacillaceae</taxon>
        <taxon>Paenibacillus</taxon>
    </lineage>
</organism>
<dbReference type="Proteomes" id="UP000644756">
    <property type="component" value="Unassembled WGS sequence"/>
</dbReference>
<evidence type="ECO:0000256" key="1">
    <source>
        <dbReference type="SAM" id="Phobius"/>
    </source>
</evidence>
<keyword evidence="1" id="KW-1133">Transmembrane helix</keyword>
<comment type="caution">
    <text evidence="2">The sequence shown here is derived from an EMBL/GenBank/DDBJ whole genome shotgun (WGS) entry which is preliminary data.</text>
</comment>
<dbReference type="RefSeq" id="WP_188531042.1">
    <property type="nucleotide sequence ID" value="NZ_BMGR01000006.1"/>
</dbReference>
<gene>
    <name evidence="2" type="ORF">GCM10010916_21210</name>
</gene>